<keyword evidence="1" id="KW-0808">Transferase</keyword>
<dbReference type="GO" id="GO:0016740">
    <property type="term" value="F:transferase activity"/>
    <property type="evidence" value="ECO:0007669"/>
    <property type="project" value="UniProtKB-KW"/>
</dbReference>
<dbReference type="Proteomes" id="UP000826709">
    <property type="component" value="Chromosome"/>
</dbReference>
<dbReference type="PANTHER" id="PTHR43300:SF7">
    <property type="entry name" value="UDP-N-ACETYLBACILLOSAMINE N-ACETYLTRANSFERASE"/>
    <property type="match status" value="1"/>
</dbReference>
<reference evidence="2" key="2">
    <citation type="submission" date="2019-03" db="EMBL/GenBank/DDBJ databases">
        <authorList>
            <person name="Chen S.-C."/>
            <person name="Wu S.-Y."/>
            <person name="Lai M.-C."/>
        </authorList>
    </citation>
    <scope>NUCLEOTIDE SEQUENCE</scope>
    <source>
        <strain evidence="2">ML15</strain>
    </source>
</reference>
<protein>
    <recommendedName>
        <fullName evidence="4">UDP-3-O-(3-hydroxymyristoyl)glucosamine N-acyltransferase</fullName>
    </recommendedName>
</protein>
<organism evidence="2 3">
    <name type="scientific">Methanofollis formosanus</name>
    <dbReference type="NCBI Taxonomy" id="299308"/>
    <lineage>
        <taxon>Archaea</taxon>
        <taxon>Methanobacteriati</taxon>
        <taxon>Methanobacteriota</taxon>
        <taxon>Stenosarchaea group</taxon>
        <taxon>Methanomicrobia</taxon>
        <taxon>Methanomicrobiales</taxon>
        <taxon>Methanomicrobiaceae</taxon>
        <taxon>Methanofollis</taxon>
    </lineage>
</organism>
<dbReference type="Gene3D" id="2.160.10.10">
    <property type="entry name" value="Hexapeptide repeat proteins"/>
    <property type="match status" value="2"/>
</dbReference>
<dbReference type="InterPro" id="IPR050179">
    <property type="entry name" value="Trans_hexapeptide_repeat"/>
</dbReference>
<dbReference type="OrthoDB" id="137115at2157"/>
<dbReference type="SUPFAM" id="SSF51161">
    <property type="entry name" value="Trimeric LpxA-like enzymes"/>
    <property type="match status" value="2"/>
</dbReference>
<sequence length="452" mass="48105">MKSSGIFPSIVKTIKKNDRLNQNPLIRTLARNYYRLHNIAAIFSYKRLPASVTGTDCVIDPGAYIAERGVIIGNNCRIEDATVILENSVIGDNVTIEAGSVIGSEGFQFRRFHDEITPIVHAGGVRILNGVHIGPRSCIDKATFGGFTEIGDYSSVGAETHVAHDVVIGENCQINPSLISGHTHVGDGVFVGSGAAISNALTIGSHAWIAPGAVVTKDVPDGYRIEPGKTHNRFIKIFCVLGEHPERNETLRYANMKTEVSESSIIHPTAYVADTSVRIGDKCVIGPNVSILEGSVLGRGVKIGPGSVVGGGCCRLCPQGDENISSCPSGGVVIHNYVDIQANTHIDRSTTGKFTEIGEYSKIDNLVHIGADVVIGKRSLIVASSMIGGGTKIGDDVWVGPGTVISNNVTVGDQAYITLGSVITKKVKEGKVMIGDCAIDRRKFFSFIMAEH</sequence>
<dbReference type="InterPro" id="IPR001451">
    <property type="entry name" value="Hexapep"/>
</dbReference>
<dbReference type="EMBL" id="CP037968">
    <property type="protein sequence ID" value="QYZ79894.1"/>
    <property type="molecule type" value="Genomic_DNA"/>
</dbReference>
<dbReference type="RefSeq" id="WP_220681201.1">
    <property type="nucleotide sequence ID" value="NZ_CP037968.1"/>
</dbReference>
<evidence type="ECO:0000313" key="2">
    <source>
        <dbReference type="EMBL" id="QYZ79894.1"/>
    </source>
</evidence>
<dbReference type="InterPro" id="IPR011004">
    <property type="entry name" value="Trimer_LpxA-like_sf"/>
</dbReference>
<dbReference type="PANTHER" id="PTHR43300">
    <property type="entry name" value="ACETYLTRANSFERASE"/>
    <property type="match status" value="1"/>
</dbReference>
<dbReference type="InterPro" id="IPR018357">
    <property type="entry name" value="Hexapep_transf_CS"/>
</dbReference>
<dbReference type="AlphaFoldDB" id="A0A8G1A1X9"/>
<evidence type="ECO:0008006" key="4">
    <source>
        <dbReference type="Google" id="ProtNLM"/>
    </source>
</evidence>
<gene>
    <name evidence="2" type="ORF">E2N92_10895</name>
</gene>
<evidence type="ECO:0000313" key="3">
    <source>
        <dbReference type="Proteomes" id="UP000826709"/>
    </source>
</evidence>
<proteinExistence type="predicted"/>
<dbReference type="PROSITE" id="PS00101">
    <property type="entry name" value="HEXAPEP_TRANSFERASES"/>
    <property type="match status" value="1"/>
</dbReference>
<accession>A0A8G1A1X9</accession>
<dbReference type="KEGG" id="mfk:E2N92_10895"/>
<dbReference type="Pfam" id="PF00132">
    <property type="entry name" value="Hexapep"/>
    <property type="match status" value="5"/>
</dbReference>
<evidence type="ECO:0000256" key="1">
    <source>
        <dbReference type="ARBA" id="ARBA00022679"/>
    </source>
</evidence>
<reference evidence="2" key="1">
    <citation type="journal article" date="2005" name="Int. J. Syst. Evol. Microbiol.">
        <title>Methanofollis formosanus sp. nov., isolated from a fish pond.</title>
        <authorList>
            <person name="Wu S.Y."/>
            <person name="Chen S.C."/>
            <person name="Lai M.C."/>
        </authorList>
    </citation>
    <scope>NUCLEOTIDE SEQUENCE</scope>
    <source>
        <strain evidence="2">ML15</strain>
    </source>
</reference>
<name>A0A8G1A1X9_9EURY</name>
<keyword evidence="3" id="KW-1185">Reference proteome</keyword>